<evidence type="ECO:0000259" key="1">
    <source>
        <dbReference type="Pfam" id="PF03945"/>
    </source>
</evidence>
<dbReference type="GO" id="GO:0090729">
    <property type="term" value="F:toxin activity"/>
    <property type="evidence" value="ECO:0007669"/>
    <property type="project" value="InterPro"/>
</dbReference>
<protein>
    <recommendedName>
        <fullName evidence="1">Pesticidal crystal protein domain-containing protein</fullName>
    </recommendedName>
</protein>
<dbReference type="InterPro" id="IPR038979">
    <property type="entry name" value="Pest_crys"/>
</dbReference>
<gene>
    <name evidence="2" type="ORF">DLAC_04853</name>
</gene>
<dbReference type="Proteomes" id="UP000076078">
    <property type="component" value="Unassembled WGS sequence"/>
</dbReference>
<dbReference type="InterPro" id="IPR036716">
    <property type="entry name" value="Pest_crys_N_sf"/>
</dbReference>
<dbReference type="GO" id="GO:0001907">
    <property type="term" value="P:symbiont-mediated killing of host cell"/>
    <property type="evidence" value="ECO:0007669"/>
    <property type="project" value="InterPro"/>
</dbReference>
<proteinExistence type="predicted"/>
<dbReference type="SUPFAM" id="SSF56849">
    <property type="entry name" value="delta-Endotoxin (insectocide), N-terminal domain"/>
    <property type="match status" value="1"/>
</dbReference>
<accession>A0A151ZIZ3</accession>
<reference evidence="2 3" key="1">
    <citation type="submission" date="2015-12" db="EMBL/GenBank/DDBJ databases">
        <title>Dictyostelia acquired genes for synthesis and detection of signals that induce cell-type specialization by lateral gene transfer from prokaryotes.</title>
        <authorList>
            <person name="Gloeckner G."/>
            <person name="Schaap P."/>
        </authorList>
    </citation>
    <scope>NUCLEOTIDE SEQUENCE [LARGE SCALE GENOMIC DNA]</scope>
    <source>
        <strain evidence="2 3">TK</strain>
    </source>
</reference>
<dbReference type="PANTHER" id="PTHR37003:SF2">
    <property type="entry name" value="PESTICIDAL CRYSTAL PROTEIN N-TERMINAL DOMAIN-CONTAINING PROTEIN"/>
    <property type="match status" value="1"/>
</dbReference>
<dbReference type="OrthoDB" id="21345at2759"/>
<name>A0A151ZIZ3_TIELA</name>
<comment type="caution">
    <text evidence="2">The sequence shown here is derived from an EMBL/GenBank/DDBJ whole genome shotgun (WGS) entry which is preliminary data.</text>
</comment>
<evidence type="ECO:0000313" key="3">
    <source>
        <dbReference type="Proteomes" id="UP000076078"/>
    </source>
</evidence>
<sequence>MTTEKTVFSSKADWLLENSNRAQRIFSNYDGNDLSSEEINYFSDTCKTLAVSLVSILEPAGAFLGPVVDVVWTAVMEAQAVQEELEEKKSFIQAIIDIVDDKVNIYDNSTLQAVFKACQISVHNLSTDLKILANKKKENPPISDTVLQVYQENVRTSFQIAMLKIEESTYLSSKEGHEIEELPMYALFAFGHLSLLRDVSIHGLSWGLPQETIDIKYKNRFPKFLKSYTDHCVKWYHAGSEKIGALSYMSDALKHNKINQFRNIMITQVFDLLHVLSYMDPVEHPIAVISDRVRFLYSDLNGHPINPNVRDTSSEAYFTTPLDVIDKIIYDNNSDQYRNSVLKKVVLSKSSGMPNYFTSVQNYVVNGQGVESIIYTKGQVNETQQAFNFEGTIQGMDSNSFIYPATIKFDKAGSWSCDQPLAVGNHDAPWFLEGHKISLLFSLGVNKNSSVNNGAGVLDSLVAQFEPVENFPQNVVYKQKMTAIDAQKFSEKDWVQGNLVHSFVFPGFHAVSVVPTKTLTYTLQFEGKKNFIVGLRVGYNSPKSMYTVKLFDDKDTLLDTLKIADQKSSDKLKNYWFDTARLNSKNSKLKFKLAKESIGNLTIVAILFKPANAN</sequence>
<dbReference type="AlphaFoldDB" id="A0A151ZIZ3"/>
<dbReference type="EMBL" id="LODT01000023">
    <property type="protein sequence ID" value="KYQ93962.1"/>
    <property type="molecule type" value="Genomic_DNA"/>
</dbReference>
<dbReference type="InterPro" id="IPR005639">
    <property type="entry name" value="Pest_crys_dom_I"/>
</dbReference>
<dbReference type="Pfam" id="PF03945">
    <property type="entry name" value="Endotoxin_N"/>
    <property type="match status" value="1"/>
</dbReference>
<feature type="domain" description="Pesticidal crystal protein" evidence="1">
    <location>
        <begin position="55"/>
        <end position="280"/>
    </location>
</feature>
<organism evidence="2 3">
    <name type="scientific">Tieghemostelium lacteum</name>
    <name type="common">Slime mold</name>
    <name type="synonym">Dictyostelium lacteum</name>
    <dbReference type="NCBI Taxonomy" id="361077"/>
    <lineage>
        <taxon>Eukaryota</taxon>
        <taxon>Amoebozoa</taxon>
        <taxon>Evosea</taxon>
        <taxon>Eumycetozoa</taxon>
        <taxon>Dictyostelia</taxon>
        <taxon>Dictyosteliales</taxon>
        <taxon>Raperosteliaceae</taxon>
        <taxon>Tieghemostelium</taxon>
    </lineage>
</organism>
<keyword evidence="3" id="KW-1185">Reference proteome</keyword>
<dbReference type="OMA" id="RNIMITQ"/>
<dbReference type="InParanoid" id="A0A151ZIZ3"/>
<evidence type="ECO:0000313" key="2">
    <source>
        <dbReference type="EMBL" id="KYQ93962.1"/>
    </source>
</evidence>
<dbReference type="PANTHER" id="PTHR37003">
    <property type="entry name" value="ENDOTOXIN_N DOMAIN-CONTAINING PROTEIN-RELATED"/>
    <property type="match status" value="1"/>
</dbReference>
<dbReference type="Gene3D" id="1.20.190.10">
    <property type="entry name" value="Pesticidal crystal protein, N-terminal domain"/>
    <property type="match status" value="1"/>
</dbReference>